<keyword evidence="2" id="KW-0175">Coiled coil</keyword>
<comment type="similarity">
    <text evidence="1">Belongs to the UPF0749 family.</text>
</comment>
<comment type="caution">
    <text evidence="4">The sequence shown here is derived from an EMBL/GenBank/DDBJ whole genome shotgun (WGS) entry which is preliminary data.</text>
</comment>
<evidence type="ECO:0000256" key="3">
    <source>
        <dbReference type="SAM" id="MobiDB-lite"/>
    </source>
</evidence>
<keyword evidence="5" id="KW-1185">Reference proteome</keyword>
<protein>
    <submittedName>
        <fullName evidence="4">Uncharacterized protein YlxW (UPF0749 family)</fullName>
    </submittedName>
</protein>
<dbReference type="Gene3D" id="3.30.70.1880">
    <property type="entry name" value="Protein of unknown function DUF881"/>
    <property type="match status" value="1"/>
</dbReference>
<dbReference type="PANTHER" id="PTHR37313">
    <property type="entry name" value="UPF0749 PROTEIN RV1825"/>
    <property type="match status" value="1"/>
</dbReference>
<dbReference type="EMBL" id="QGGR01000001">
    <property type="protein sequence ID" value="PWK52193.1"/>
    <property type="molecule type" value="Genomic_DNA"/>
</dbReference>
<evidence type="ECO:0000256" key="2">
    <source>
        <dbReference type="SAM" id="Coils"/>
    </source>
</evidence>
<feature type="compositionally biased region" description="Low complexity" evidence="3">
    <location>
        <begin position="58"/>
        <end position="98"/>
    </location>
</feature>
<sequence>MTDPDRVARPHDDDGGTASVVPPRAGEEPTVPFAAVPLLDASIDGDEPTVSLAGRDLSAPGPDAPGTDAAGASSTGTPSTGTPLAGTSSTGTPSARTPLAGIDGAGLSAAEATRNDGGREVAAGVRADGEAVTGQRAEVPEMFGSGAYRVLSGGPGEEHGRAGAPAVPPGDLDLGGREPAGAPRTGEAGETSDTSPDPSISGAATAPTESDPGRPRLRRPAPAGTLIWVLLALLGFTLVVQLRSNDADDGLAATRQEDLVRILSDLESEDSRLLAQIQALEQSKQQLNSEVGGREAALAEAERRSQDLGLLAGTVPGRGPGLDITLSDVRASDVLNTVQELRGAGGEVMQLNGANGAAVRLVASSFFVDASGGGIIADGEELTGPFHLLVIGPASTMSTALQIPGGVVAQAKSDGGSVTMDSRSLVEVTTVRKAAALRYARPVS</sequence>
<reference evidence="4 5" key="1">
    <citation type="submission" date="2018-05" db="EMBL/GenBank/DDBJ databases">
        <title>Genomic Encyclopedia of Archaeal and Bacterial Type Strains, Phase II (KMG-II): from individual species to whole genera.</title>
        <authorList>
            <person name="Goeker M."/>
        </authorList>
    </citation>
    <scope>NUCLEOTIDE SEQUENCE [LARGE SCALE GENOMIC DNA]</scope>
    <source>
        <strain evidence="4 5">DSM 45184</strain>
    </source>
</reference>
<feature type="coiled-coil region" evidence="2">
    <location>
        <begin position="263"/>
        <end position="304"/>
    </location>
</feature>
<evidence type="ECO:0000256" key="1">
    <source>
        <dbReference type="ARBA" id="ARBA00009108"/>
    </source>
</evidence>
<dbReference type="Proteomes" id="UP000245697">
    <property type="component" value="Unassembled WGS sequence"/>
</dbReference>
<dbReference type="PANTHER" id="PTHR37313:SF2">
    <property type="entry name" value="UPF0749 PROTEIN YLXX"/>
    <property type="match status" value="1"/>
</dbReference>
<evidence type="ECO:0000313" key="5">
    <source>
        <dbReference type="Proteomes" id="UP000245697"/>
    </source>
</evidence>
<proteinExistence type="inferred from homology"/>
<dbReference type="RefSeq" id="WP_239169803.1">
    <property type="nucleotide sequence ID" value="NZ_BONA01000020.1"/>
</dbReference>
<dbReference type="Pfam" id="PF05949">
    <property type="entry name" value="DUF881"/>
    <property type="match status" value="1"/>
</dbReference>
<feature type="compositionally biased region" description="Basic and acidic residues" evidence="3">
    <location>
        <begin position="1"/>
        <end position="14"/>
    </location>
</feature>
<accession>A0A316FUU1</accession>
<dbReference type="GO" id="GO:0005886">
    <property type="term" value="C:plasma membrane"/>
    <property type="evidence" value="ECO:0007669"/>
    <property type="project" value="TreeGrafter"/>
</dbReference>
<gene>
    <name evidence="4" type="ORF">BC793_101202</name>
</gene>
<feature type="region of interest" description="Disordered" evidence="3">
    <location>
        <begin position="1"/>
        <end position="218"/>
    </location>
</feature>
<organism evidence="4 5">
    <name type="scientific">Actinoplanes xinjiangensis</name>
    <dbReference type="NCBI Taxonomy" id="512350"/>
    <lineage>
        <taxon>Bacteria</taxon>
        <taxon>Bacillati</taxon>
        <taxon>Actinomycetota</taxon>
        <taxon>Actinomycetes</taxon>
        <taxon>Micromonosporales</taxon>
        <taxon>Micromonosporaceae</taxon>
        <taxon>Actinoplanes</taxon>
    </lineage>
</organism>
<dbReference type="AlphaFoldDB" id="A0A316FUU1"/>
<dbReference type="InterPro" id="IPR010273">
    <property type="entry name" value="DUF881"/>
</dbReference>
<name>A0A316FUU1_9ACTN</name>
<evidence type="ECO:0000313" key="4">
    <source>
        <dbReference type="EMBL" id="PWK52193.1"/>
    </source>
</evidence>